<feature type="region of interest" description="Disordered" evidence="8">
    <location>
        <begin position="1"/>
        <end position="25"/>
    </location>
</feature>
<reference evidence="10" key="1">
    <citation type="submission" date="2020-11" db="EMBL/GenBank/DDBJ databases">
        <title>Complete genome sequence of a novel pathogenic Methylobacterium strain isolated from rice in Vietnam.</title>
        <authorList>
            <person name="Lai K."/>
            <person name="Okazaki S."/>
            <person name="Higashi K."/>
            <person name="Mori H."/>
            <person name="Toyoda A."/>
            <person name="Kurokawa K."/>
        </authorList>
    </citation>
    <scope>NUCLEOTIDE SEQUENCE</scope>
    <source>
        <strain evidence="10">VL1</strain>
        <plasmid evidence="10">pVL1_3</plasmid>
    </source>
</reference>
<keyword evidence="3 7" id="KW-0378">Hydrolase</keyword>
<dbReference type="InterPro" id="IPR050077">
    <property type="entry name" value="LexA_repressor"/>
</dbReference>
<comment type="similarity">
    <text evidence="1 7">Belongs to the peptidase S24 family.</text>
</comment>
<dbReference type="Proteomes" id="UP000663508">
    <property type="component" value="Plasmid pVL1_3"/>
</dbReference>
<evidence type="ECO:0000313" key="11">
    <source>
        <dbReference type="Proteomes" id="UP000663508"/>
    </source>
</evidence>
<dbReference type="GO" id="GO:0009432">
    <property type="term" value="P:SOS response"/>
    <property type="evidence" value="ECO:0007669"/>
    <property type="project" value="UniProtKB-KW"/>
</dbReference>
<evidence type="ECO:0000256" key="3">
    <source>
        <dbReference type="ARBA" id="ARBA00022801"/>
    </source>
</evidence>
<dbReference type="RefSeq" id="WP_207184055.1">
    <property type="nucleotide sequence ID" value="NZ_AP024148.1"/>
</dbReference>
<dbReference type="AlphaFoldDB" id="A0A8H9CAX9"/>
<dbReference type="KEGG" id="mind:mvi_63660"/>
<dbReference type="Gene3D" id="2.10.109.10">
    <property type="entry name" value="Umud Fragment, subunit A"/>
    <property type="match status" value="1"/>
</dbReference>
<evidence type="ECO:0000256" key="2">
    <source>
        <dbReference type="ARBA" id="ARBA00022763"/>
    </source>
</evidence>
<geneLocation type="plasmid" evidence="10 11">
    <name>pVL1_3</name>
</geneLocation>
<dbReference type="CDD" id="cd06529">
    <property type="entry name" value="S24_LexA-like"/>
    <property type="match status" value="1"/>
</dbReference>
<gene>
    <name evidence="10" type="ORF">mvi_63660</name>
</gene>
<evidence type="ECO:0000256" key="4">
    <source>
        <dbReference type="ARBA" id="ARBA00022813"/>
    </source>
</evidence>
<evidence type="ECO:0000259" key="9">
    <source>
        <dbReference type="Pfam" id="PF00717"/>
    </source>
</evidence>
<dbReference type="InterPro" id="IPR015927">
    <property type="entry name" value="Peptidase_S24_S26A/B/C"/>
</dbReference>
<feature type="domain" description="Peptidase S24/S26A/S26B/S26C" evidence="9">
    <location>
        <begin position="66"/>
        <end position="182"/>
    </location>
</feature>
<evidence type="ECO:0000256" key="1">
    <source>
        <dbReference type="ARBA" id="ARBA00007484"/>
    </source>
</evidence>
<dbReference type="GO" id="GO:0016787">
    <property type="term" value="F:hydrolase activity"/>
    <property type="evidence" value="ECO:0007669"/>
    <property type="project" value="UniProtKB-KW"/>
</dbReference>
<evidence type="ECO:0000256" key="8">
    <source>
        <dbReference type="SAM" id="MobiDB-lite"/>
    </source>
</evidence>
<evidence type="ECO:0000256" key="5">
    <source>
        <dbReference type="ARBA" id="ARBA00023204"/>
    </source>
</evidence>
<evidence type="ECO:0000256" key="7">
    <source>
        <dbReference type="RuleBase" id="RU003991"/>
    </source>
</evidence>
<dbReference type="InterPro" id="IPR036286">
    <property type="entry name" value="LexA/Signal_pep-like_sf"/>
</dbReference>
<evidence type="ECO:0000313" key="10">
    <source>
        <dbReference type="EMBL" id="BCM87905.1"/>
    </source>
</evidence>
<dbReference type="InterPro" id="IPR006197">
    <property type="entry name" value="Peptidase_S24_LexA"/>
</dbReference>
<dbReference type="Pfam" id="PF00717">
    <property type="entry name" value="Peptidase_S24"/>
    <property type="match status" value="1"/>
</dbReference>
<organism evidence="10 11">
    <name type="scientific">Methylobacterium indicum</name>
    <dbReference type="NCBI Taxonomy" id="1775910"/>
    <lineage>
        <taxon>Bacteria</taxon>
        <taxon>Pseudomonadati</taxon>
        <taxon>Pseudomonadota</taxon>
        <taxon>Alphaproteobacteria</taxon>
        <taxon>Hyphomicrobiales</taxon>
        <taxon>Methylobacteriaceae</taxon>
        <taxon>Methylobacterium</taxon>
    </lineage>
</organism>
<name>A0A8H9CAX9_9HYPH</name>
<accession>A0A8H9CAX9</accession>
<keyword evidence="5" id="KW-0234">DNA repair</keyword>
<dbReference type="GO" id="GO:0006355">
    <property type="term" value="P:regulation of DNA-templated transcription"/>
    <property type="evidence" value="ECO:0007669"/>
    <property type="project" value="InterPro"/>
</dbReference>
<evidence type="ECO:0000256" key="6">
    <source>
        <dbReference type="ARBA" id="ARBA00023236"/>
    </source>
</evidence>
<dbReference type="EMBL" id="AP024148">
    <property type="protein sequence ID" value="BCM87905.1"/>
    <property type="molecule type" value="Genomic_DNA"/>
</dbReference>
<keyword evidence="6" id="KW-0742">SOS response</keyword>
<dbReference type="PRINTS" id="PR00726">
    <property type="entry name" value="LEXASERPTASE"/>
</dbReference>
<keyword evidence="10" id="KW-0614">Plasmid</keyword>
<dbReference type="PANTHER" id="PTHR33516">
    <property type="entry name" value="LEXA REPRESSOR"/>
    <property type="match status" value="1"/>
</dbReference>
<dbReference type="PANTHER" id="PTHR33516:SF2">
    <property type="entry name" value="LEXA REPRESSOR-RELATED"/>
    <property type="match status" value="1"/>
</dbReference>
<keyword evidence="2" id="KW-0227">DNA damage</keyword>
<dbReference type="GO" id="GO:0003677">
    <property type="term" value="F:DNA binding"/>
    <property type="evidence" value="ECO:0007669"/>
    <property type="project" value="InterPro"/>
</dbReference>
<keyword evidence="4 7" id="KW-0068">Autocatalytic cleavage</keyword>
<dbReference type="SUPFAM" id="SSF51306">
    <property type="entry name" value="LexA/Signal peptidase"/>
    <property type="match status" value="1"/>
</dbReference>
<sequence length="189" mass="19775">MRQSKRTSWGGPREGAGRPPAEPTKVVRLPVDIADAARRAAAARGGSASGIGAFLKGEVRTSASAPLVSASVACGFPSPAEDSLERPLDLNELHGIGAPSVFLVRVAGESMTGRGLFPGDIAVVDKARQPRSGCIVVACLNGDFTMKTYLKRGDEVILKAENPAFPDITVPEEADFQVWGVVTGSSRVF</sequence>
<protein>
    <submittedName>
        <fullName evidence="10">SOS (Error prone) mutagenesis protein UmuD (RumA)</fullName>
    </submittedName>
</protein>
<dbReference type="InterPro" id="IPR039418">
    <property type="entry name" value="LexA-like"/>
</dbReference>
<dbReference type="NCBIfam" id="NF007621">
    <property type="entry name" value="PRK10276.1"/>
    <property type="match status" value="1"/>
</dbReference>
<proteinExistence type="inferred from homology"/>
<dbReference type="GO" id="GO:0006281">
    <property type="term" value="P:DNA repair"/>
    <property type="evidence" value="ECO:0007669"/>
    <property type="project" value="UniProtKB-KW"/>
</dbReference>